<dbReference type="Proteomes" id="UP001497644">
    <property type="component" value="Unassembled WGS sequence"/>
</dbReference>
<proteinExistence type="predicted"/>
<protein>
    <recommendedName>
        <fullName evidence="1">Integrase catalytic domain-containing protein</fullName>
    </recommendedName>
</protein>
<dbReference type="AlphaFoldDB" id="A0AAV2MW44"/>
<dbReference type="GO" id="GO:0015074">
    <property type="term" value="P:DNA integration"/>
    <property type="evidence" value="ECO:0007669"/>
    <property type="project" value="InterPro"/>
</dbReference>
<sequence>MKITNNSEFFCEPCQVGKSHRKSFKKIETRVKRKPGRFIHSDVCGPMSVNSLGGSRFYVMFKDDASGFRHVFFMKHKSDVFERFKEYEALIKNKFGRPIGTLHIDNGREYINSQMKEHLKKNGITLETTAPNTPKQNGRSE</sequence>
<dbReference type="PANTHER" id="PTHR42648:SF28">
    <property type="entry name" value="TRANSPOSON-ENCODED PROTEIN WITH RIBONUCLEASE H-LIKE AND RETROVIRUS ZINC FINGER-LIKE DOMAINS"/>
    <property type="match status" value="1"/>
</dbReference>
<dbReference type="InterPro" id="IPR036397">
    <property type="entry name" value="RNaseH_sf"/>
</dbReference>
<evidence type="ECO:0000259" key="1">
    <source>
        <dbReference type="PROSITE" id="PS50994"/>
    </source>
</evidence>
<dbReference type="Gene3D" id="3.30.420.10">
    <property type="entry name" value="Ribonuclease H-like superfamily/Ribonuclease H"/>
    <property type="match status" value="1"/>
</dbReference>
<dbReference type="InterPro" id="IPR001584">
    <property type="entry name" value="Integrase_cat-core"/>
</dbReference>
<dbReference type="PANTHER" id="PTHR42648">
    <property type="entry name" value="TRANSPOSASE, PUTATIVE-RELATED"/>
    <property type="match status" value="1"/>
</dbReference>
<evidence type="ECO:0000313" key="3">
    <source>
        <dbReference type="Proteomes" id="UP001497644"/>
    </source>
</evidence>
<organism evidence="2 3">
    <name type="scientific">Lasius platythorax</name>
    <dbReference type="NCBI Taxonomy" id="488582"/>
    <lineage>
        <taxon>Eukaryota</taxon>
        <taxon>Metazoa</taxon>
        <taxon>Ecdysozoa</taxon>
        <taxon>Arthropoda</taxon>
        <taxon>Hexapoda</taxon>
        <taxon>Insecta</taxon>
        <taxon>Pterygota</taxon>
        <taxon>Neoptera</taxon>
        <taxon>Endopterygota</taxon>
        <taxon>Hymenoptera</taxon>
        <taxon>Apocrita</taxon>
        <taxon>Aculeata</taxon>
        <taxon>Formicoidea</taxon>
        <taxon>Formicidae</taxon>
        <taxon>Formicinae</taxon>
        <taxon>Lasius</taxon>
        <taxon>Lasius</taxon>
    </lineage>
</organism>
<dbReference type="SUPFAM" id="SSF53098">
    <property type="entry name" value="Ribonuclease H-like"/>
    <property type="match status" value="1"/>
</dbReference>
<gene>
    <name evidence="2" type="ORF">LPLAT_LOCUS5243</name>
</gene>
<reference evidence="2" key="1">
    <citation type="submission" date="2024-04" db="EMBL/GenBank/DDBJ databases">
        <authorList>
            <consortium name="Molecular Ecology Group"/>
        </authorList>
    </citation>
    <scope>NUCLEOTIDE SEQUENCE</scope>
</reference>
<keyword evidence="3" id="KW-1185">Reference proteome</keyword>
<accession>A0AAV2MW44</accession>
<dbReference type="Pfam" id="PF00665">
    <property type="entry name" value="rve"/>
    <property type="match status" value="1"/>
</dbReference>
<dbReference type="PROSITE" id="PS50994">
    <property type="entry name" value="INTEGRASE"/>
    <property type="match status" value="1"/>
</dbReference>
<comment type="caution">
    <text evidence="2">The sequence shown here is derived from an EMBL/GenBank/DDBJ whole genome shotgun (WGS) entry which is preliminary data.</text>
</comment>
<dbReference type="InterPro" id="IPR039537">
    <property type="entry name" value="Retrotran_Ty1/copia-like"/>
</dbReference>
<dbReference type="GO" id="GO:0003676">
    <property type="term" value="F:nucleic acid binding"/>
    <property type="evidence" value="ECO:0007669"/>
    <property type="project" value="InterPro"/>
</dbReference>
<evidence type="ECO:0000313" key="2">
    <source>
        <dbReference type="EMBL" id="CAL1671822.1"/>
    </source>
</evidence>
<dbReference type="InterPro" id="IPR012337">
    <property type="entry name" value="RNaseH-like_sf"/>
</dbReference>
<feature type="domain" description="Integrase catalytic" evidence="1">
    <location>
        <begin position="31"/>
        <end position="141"/>
    </location>
</feature>
<name>A0AAV2MW44_9HYME</name>
<dbReference type="EMBL" id="CAXIPU020000424">
    <property type="protein sequence ID" value="CAL1671822.1"/>
    <property type="molecule type" value="Genomic_DNA"/>
</dbReference>